<name>A0A438D190_VITVI</name>
<evidence type="ECO:0000259" key="2">
    <source>
        <dbReference type="PROSITE" id="PS50059"/>
    </source>
</evidence>
<keyword evidence="1" id="KW-0697">Rotamase</keyword>
<reference evidence="3 4" key="1">
    <citation type="journal article" date="2018" name="PLoS Genet.">
        <title>Population sequencing reveals clonal diversity and ancestral inbreeding in the grapevine cultivar Chardonnay.</title>
        <authorList>
            <person name="Roach M.J."/>
            <person name="Johnson D.L."/>
            <person name="Bohlmann J."/>
            <person name="van Vuuren H.J."/>
            <person name="Jones S.J."/>
            <person name="Pretorius I.S."/>
            <person name="Schmidt S.A."/>
            <person name="Borneman A.R."/>
        </authorList>
    </citation>
    <scope>NUCLEOTIDE SEQUENCE [LARGE SCALE GENOMIC DNA]</scope>
    <source>
        <strain evidence="4">cv. Chardonnay</strain>
        <tissue evidence="3">Leaf</tissue>
    </source>
</reference>
<protein>
    <recommendedName>
        <fullName evidence="1">peptidylprolyl isomerase</fullName>
        <ecNumber evidence="1">5.2.1.8</ecNumber>
    </recommendedName>
</protein>
<comment type="catalytic activity">
    <reaction evidence="1">
        <text>[protein]-peptidylproline (omega=180) = [protein]-peptidylproline (omega=0)</text>
        <dbReference type="Rhea" id="RHEA:16237"/>
        <dbReference type="Rhea" id="RHEA-COMP:10747"/>
        <dbReference type="Rhea" id="RHEA-COMP:10748"/>
        <dbReference type="ChEBI" id="CHEBI:83833"/>
        <dbReference type="ChEBI" id="CHEBI:83834"/>
        <dbReference type="EC" id="5.2.1.8"/>
    </reaction>
</comment>
<comment type="caution">
    <text evidence="3">The sequence shown here is derived from an EMBL/GenBank/DDBJ whole genome shotgun (WGS) entry which is preliminary data.</text>
</comment>
<dbReference type="AlphaFoldDB" id="A0A438D190"/>
<organism evidence="3 4">
    <name type="scientific">Vitis vinifera</name>
    <name type="common">Grape</name>
    <dbReference type="NCBI Taxonomy" id="29760"/>
    <lineage>
        <taxon>Eukaryota</taxon>
        <taxon>Viridiplantae</taxon>
        <taxon>Streptophyta</taxon>
        <taxon>Embryophyta</taxon>
        <taxon>Tracheophyta</taxon>
        <taxon>Spermatophyta</taxon>
        <taxon>Magnoliopsida</taxon>
        <taxon>eudicotyledons</taxon>
        <taxon>Gunneridae</taxon>
        <taxon>Pentapetalae</taxon>
        <taxon>rosids</taxon>
        <taxon>Vitales</taxon>
        <taxon>Vitaceae</taxon>
        <taxon>Viteae</taxon>
        <taxon>Vitis</taxon>
    </lineage>
</organism>
<dbReference type="EC" id="5.2.1.8" evidence="1"/>
<dbReference type="InterPro" id="IPR044208">
    <property type="entry name" value="FKBP19-like"/>
</dbReference>
<dbReference type="InterPro" id="IPR046357">
    <property type="entry name" value="PPIase_dom_sf"/>
</dbReference>
<sequence length="285" mass="31438">MASISAIEGFLPNSLAISLGKASKSRWHMKIPRSNSGSSQELPRFSYSIDVSGGMGCRPVFGRREAAMLSIGLLAGAIWNASENEVAVASEFTDSNFLCPSFGSVRIMESTNCKLAKTYFGMLVVLIVPALRGKDYGKTKMRFPDYTETASGLQYKDLRVGSGPSPKVGETVVVDWDGYTIGYYGRIFEARNKTKGGSFQGDDKDFFKFRVGSQQVIPAFEEAVSGMSLGSIRRIIVPPELGYPDNDFNKSGPRPTTFSEFKDHKLSKSHLVNTIIFENMEEYFM</sequence>
<evidence type="ECO:0000313" key="3">
    <source>
        <dbReference type="EMBL" id="RVW29239.1"/>
    </source>
</evidence>
<evidence type="ECO:0000256" key="1">
    <source>
        <dbReference type="PROSITE-ProRule" id="PRU00277"/>
    </source>
</evidence>
<dbReference type="PANTHER" id="PTHR47717">
    <property type="entry name" value="PEPTIDYL-PROLYL CIS-TRANS ISOMERASE FKBP19, CHLOROPLASTIC"/>
    <property type="match status" value="1"/>
</dbReference>
<feature type="domain" description="PPIase FKBP-type" evidence="2">
    <location>
        <begin position="169"/>
        <end position="243"/>
    </location>
</feature>
<accession>A0A438D190</accession>
<evidence type="ECO:0000313" key="4">
    <source>
        <dbReference type="Proteomes" id="UP000288805"/>
    </source>
</evidence>
<keyword evidence="1 3" id="KW-0413">Isomerase</keyword>
<gene>
    <name evidence="3" type="primary">FKBP19_1</name>
    <name evidence="3" type="ORF">CK203_083964</name>
</gene>
<proteinExistence type="predicted"/>
<dbReference type="Proteomes" id="UP000288805">
    <property type="component" value="Unassembled WGS sequence"/>
</dbReference>
<dbReference type="EMBL" id="QGNW01001858">
    <property type="protein sequence ID" value="RVW29239.1"/>
    <property type="molecule type" value="Genomic_DNA"/>
</dbReference>
<dbReference type="InterPro" id="IPR001179">
    <property type="entry name" value="PPIase_FKBP_dom"/>
</dbReference>
<dbReference type="SUPFAM" id="SSF54534">
    <property type="entry name" value="FKBP-like"/>
    <property type="match status" value="1"/>
</dbReference>
<dbReference type="PROSITE" id="PS50059">
    <property type="entry name" value="FKBP_PPIASE"/>
    <property type="match status" value="1"/>
</dbReference>
<dbReference type="Pfam" id="PF00254">
    <property type="entry name" value="FKBP_C"/>
    <property type="match status" value="1"/>
</dbReference>
<dbReference type="GO" id="GO:0003755">
    <property type="term" value="F:peptidyl-prolyl cis-trans isomerase activity"/>
    <property type="evidence" value="ECO:0007669"/>
    <property type="project" value="UniProtKB-KW"/>
</dbReference>
<dbReference type="Gene3D" id="3.10.50.40">
    <property type="match status" value="1"/>
</dbReference>
<dbReference type="PANTHER" id="PTHR47717:SF1">
    <property type="entry name" value="PEPTIDYL-PROLYL CIS-TRANS ISOMERASE FKBP19, CHLOROPLASTIC"/>
    <property type="match status" value="1"/>
</dbReference>